<dbReference type="AlphaFoldDB" id="A0AA35VHB2"/>
<feature type="domain" description="Histidine-specific methyltransferase SAM-dependent" evidence="2">
    <location>
        <begin position="54"/>
        <end position="201"/>
    </location>
</feature>
<reference evidence="3" key="1">
    <citation type="submission" date="2023-01" db="EMBL/GenBank/DDBJ databases">
        <authorList>
            <person name="Piombo E."/>
        </authorList>
    </citation>
    <scope>NUCLEOTIDE SEQUENCE</scope>
</reference>
<keyword evidence="1" id="KW-0732">Signal</keyword>
<evidence type="ECO:0000259" key="2">
    <source>
        <dbReference type="Pfam" id="PF10017"/>
    </source>
</evidence>
<evidence type="ECO:0000256" key="1">
    <source>
        <dbReference type="SAM" id="SignalP"/>
    </source>
</evidence>
<comment type="caution">
    <text evidence="3">The sequence shown here is derived from an EMBL/GenBank/DDBJ whole genome shotgun (WGS) entry which is preliminary data.</text>
</comment>
<protein>
    <recommendedName>
        <fullName evidence="2">Histidine-specific methyltransferase SAM-dependent domain-containing protein</fullName>
    </recommendedName>
</protein>
<evidence type="ECO:0000313" key="3">
    <source>
        <dbReference type="EMBL" id="CAI6098998.1"/>
    </source>
</evidence>
<dbReference type="InterPro" id="IPR029063">
    <property type="entry name" value="SAM-dependent_MTases_sf"/>
</dbReference>
<keyword evidence="4" id="KW-1185">Reference proteome</keyword>
<dbReference type="EMBL" id="CABFNP030001305">
    <property type="protein sequence ID" value="CAI6098998.1"/>
    <property type="molecule type" value="Genomic_DNA"/>
</dbReference>
<organism evidence="3 4">
    <name type="scientific">Clonostachys chloroleuca</name>
    <dbReference type="NCBI Taxonomy" id="1926264"/>
    <lineage>
        <taxon>Eukaryota</taxon>
        <taxon>Fungi</taxon>
        <taxon>Dikarya</taxon>
        <taxon>Ascomycota</taxon>
        <taxon>Pezizomycotina</taxon>
        <taxon>Sordariomycetes</taxon>
        <taxon>Hypocreomycetidae</taxon>
        <taxon>Hypocreales</taxon>
        <taxon>Bionectriaceae</taxon>
        <taxon>Clonostachys</taxon>
    </lineage>
</organism>
<proteinExistence type="predicted"/>
<gene>
    <name evidence="3" type="ORF">CCHLO57077_00019037</name>
</gene>
<dbReference type="Pfam" id="PF10017">
    <property type="entry name" value="Methyltransf_33"/>
    <property type="match status" value="1"/>
</dbReference>
<feature type="chain" id="PRO_5041386707" description="Histidine-specific methyltransferase SAM-dependent domain-containing protein" evidence="1">
    <location>
        <begin position="25"/>
        <end position="255"/>
    </location>
</feature>
<accession>A0AA35VHB2</accession>
<feature type="signal peptide" evidence="1">
    <location>
        <begin position="1"/>
        <end position="24"/>
    </location>
</feature>
<sequence length="255" mass="28309">MKIFVQFLLAIAIVSIPHIPQSLGLTNHGYEDPIPKELFYAASSWEKISPAAPQSKNELELLNDEVEAIIERFPGTVVEFGPGDGSKTRVILNALERRGIRDYLYIAVDHSKNVEITIQNICEPLFHIICVTINKSFENAMPDIDGGIITRQEPAAAISLGSTNNEQLAAYLKSLAMFSMVVIGQDQPPIGNSVHEHYHTPEYEGFIDDGLRLASVLTGYPTNRKGCIETRDPYSHGYIVEINGVKAQCKKLSKW</sequence>
<evidence type="ECO:0000313" key="4">
    <source>
        <dbReference type="Proteomes" id="UP001160390"/>
    </source>
</evidence>
<dbReference type="InterPro" id="IPR019257">
    <property type="entry name" value="MeTrfase_dom"/>
</dbReference>
<dbReference type="Gene3D" id="3.40.50.150">
    <property type="entry name" value="Vaccinia Virus protein VP39"/>
    <property type="match status" value="1"/>
</dbReference>
<dbReference type="Proteomes" id="UP001160390">
    <property type="component" value="Unassembled WGS sequence"/>
</dbReference>
<name>A0AA35VHB2_9HYPO</name>